<dbReference type="EMBL" id="GBRH01181080">
    <property type="protein sequence ID" value="JAE16816.1"/>
    <property type="molecule type" value="Transcribed_RNA"/>
</dbReference>
<reference evidence="2" key="2">
    <citation type="journal article" date="2015" name="Data Brief">
        <title>Shoot transcriptome of the giant reed, Arundo donax.</title>
        <authorList>
            <person name="Barrero R.A."/>
            <person name="Guerrero F.D."/>
            <person name="Moolhuijzen P."/>
            <person name="Goolsby J.A."/>
            <person name="Tidwell J."/>
            <person name="Bellgard S.E."/>
            <person name="Bellgard M.I."/>
        </authorList>
    </citation>
    <scope>NUCLEOTIDE SEQUENCE</scope>
    <source>
        <tissue evidence="2">Shoot tissue taken approximately 20 cm above the soil surface</tissue>
    </source>
</reference>
<organism evidence="2">
    <name type="scientific">Arundo donax</name>
    <name type="common">Giant reed</name>
    <name type="synonym">Donax arundinaceus</name>
    <dbReference type="NCBI Taxonomy" id="35708"/>
    <lineage>
        <taxon>Eukaryota</taxon>
        <taxon>Viridiplantae</taxon>
        <taxon>Streptophyta</taxon>
        <taxon>Embryophyta</taxon>
        <taxon>Tracheophyta</taxon>
        <taxon>Spermatophyta</taxon>
        <taxon>Magnoliopsida</taxon>
        <taxon>Liliopsida</taxon>
        <taxon>Poales</taxon>
        <taxon>Poaceae</taxon>
        <taxon>PACMAD clade</taxon>
        <taxon>Arundinoideae</taxon>
        <taxon>Arundineae</taxon>
        <taxon>Arundo</taxon>
    </lineage>
</organism>
<feature type="region of interest" description="Disordered" evidence="1">
    <location>
        <begin position="1"/>
        <end position="21"/>
    </location>
</feature>
<evidence type="ECO:0000313" key="2">
    <source>
        <dbReference type="EMBL" id="JAE16816.1"/>
    </source>
</evidence>
<accession>A0A0A9G2P6</accession>
<proteinExistence type="predicted"/>
<sequence>MGMCASGTTSSRRGRCVSGRT</sequence>
<evidence type="ECO:0000256" key="1">
    <source>
        <dbReference type="SAM" id="MobiDB-lite"/>
    </source>
</evidence>
<dbReference type="AlphaFoldDB" id="A0A0A9G2P6"/>
<feature type="compositionally biased region" description="Polar residues" evidence="1">
    <location>
        <begin position="1"/>
        <end position="11"/>
    </location>
</feature>
<reference evidence="2" key="1">
    <citation type="submission" date="2014-09" db="EMBL/GenBank/DDBJ databases">
        <authorList>
            <person name="Magalhaes I.L.F."/>
            <person name="Oliveira U."/>
            <person name="Santos F.R."/>
            <person name="Vidigal T.H.D.A."/>
            <person name="Brescovit A.D."/>
            <person name="Santos A.J."/>
        </authorList>
    </citation>
    <scope>NUCLEOTIDE SEQUENCE</scope>
    <source>
        <tissue evidence="2">Shoot tissue taken approximately 20 cm above the soil surface</tissue>
    </source>
</reference>
<name>A0A0A9G2P6_ARUDO</name>
<protein>
    <submittedName>
        <fullName evidence="2">Uncharacterized protein</fullName>
    </submittedName>
</protein>